<evidence type="ECO:0000313" key="1">
    <source>
        <dbReference type="EMBL" id="CAG9172532.1"/>
    </source>
</evidence>
<proteinExistence type="predicted"/>
<dbReference type="EMBL" id="CAJZAI010000004">
    <property type="protein sequence ID" value="CAG9172532.1"/>
    <property type="molecule type" value="Genomic_DNA"/>
</dbReference>
<gene>
    <name evidence="1" type="ORF">LMG23992_02260</name>
</gene>
<accession>A0ABN7YGJ3</accession>
<name>A0ABN7YGJ3_9BURK</name>
<reference evidence="1 2" key="1">
    <citation type="submission" date="2021-08" db="EMBL/GenBank/DDBJ databases">
        <authorList>
            <person name="Peeters C."/>
        </authorList>
    </citation>
    <scope>NUCLEOTIDE SEQUENCE [LARGE SCALE GENOMIC DNA]</scope>
    <source>
        <strain evidence="1 2">LMG 23992</strain>
    </source>
</reference>
<dbReference type="Proteomes" id="UP000727654">
    <property type="component" value="Unassembled WGS sequence"/>
</dbReference>
<evidence type="ECO:0000313" key="2">
    <source>
        <dbReference type="Proteomes" id="UP000727654"/>
    </source>
</evidence>
<keyword evidence="2" id="KW-1185">Reference proteome</keyword>
<comment type="caution">
    <text evidence="1">The sequence shown here is derived from an EMBL/GenBank/DDBJ whole genome shotgun (WGS) entry which is preliminary data.</text>
</comment>
<organism evidence="1 2">
    <name type="scientific">Cupriavidus laharis</name>
    <dbReference type="NCBI Taxonomy" id="151654"/>
    <lineage>
        <taxon>Bacteria</taxon>
        <taxon>Pseudomonadati</taxon>
        <taxon>Pseudomonadota</taxon>
        <taxon>Betaproteobacteria</taxon>
        <taxon>Burkholderiales</taxon>
        <taxon>Burkholderiaceae</taxon>
        <taxon>Cupriavidus</taxon>
    </lineage>
</organism>
<protein>
    <submittedName>
        <fullName evidence="1">Uncharacterized protein</fullName>
    </submittedName>
</protein>
<sequence length="41" mass="4767">MWHYNLHRSEFVNVAAYEASTTEPLGSVLRFDEKTSATFFN</sequence>